<protein>
    <submittedName>
        <fullName evidence="2">Uroporphyrinogen-III synthase</fullName>
        <ecNumber evidence="2">4.2.1.75</ecNumber>
    </submittedName>
</protein>
<dbReference type="Pfam" id="PF02602">
    <property type="entry name" value="HEM4"/>
    <property type="match status" value="1"/>
</dbReference>
<dbReference type="NCBIfam" id="NF004584">
    <property type="entry name" value="PRK05928.2-1"/>
    <property type="match status" value="1"/>
</dbReference>
<organism evidence="2 4">
    <name type="scientific">Paenibacillus urinalis</name>
    <dbReference type="NCBI Taxonomy" id="521520"/>
    <lineage>
        <taxon>Bacteria</taxon>
        <taxon>Bacillati</taxon>
        <taxon>Bacillota</taxon>
        <taxon>Bacilli</taxon>
        <taxon>Bacillales</taxon>
        <taxon>Paenibacillaceae</taxon>
        <taxon>Paenibacillus</taxon>
    </lineage>
</organism>
<sequence length="273" mass="29947">MAQNLLGKKVALAGPRKSEEMSMIIEKLGGTPVLRPAQGTVFLDDEHLESSIEAWVKHPPDWTLLTTGMGLDAIFSKAEQMGVEEALTSALSQSQIAARGYKTVNALRKRGLKPVVRDDDGSTSGLIRELEAYSLEGSRVLVQLHGESAPRLMAWLSDQGVQEITQVLPYRHVPPEESDLALLLSDILNQQIDAITFTSAPQIRFLVEYAEQHGKLEQMKQRLEQDIVAAAVGKVTAQAMIEEGVEPKVVPAEERMGSMMVALGKYFAEQKSV</sequence>
<dbReference type="EMBL" id="CP118108">
    <property type="protein sequence ID" value="WDI02065.1"/>
    <property type="molecule type" value="Genomic_DNA"/>
</dbReference>
<dbReference type="SUPFAM" id="SSF69618">
    <property type="entry name" value="HemD-like"/>
    <property type="match status" value="1"/>
</dbReference>
<name>A0AAX3MY54_9BACL</name>
<evidence type="ECO:0000259" key="1">
    <source>
        <dbReference type="Pfam" id="PF02602"/>
    </source>
</evidence>
<dbReference type="Proteomes" id="UP001221519">
    <property type="component" value="Chromosome"/>
</dbReference>
<proteinExistence type="predicted"/>
<dbReference type="AlphaFoldDB" id="A0AAX3MY54"/>
<keyword evidence="2" id="KW-0456">Lyase</keyword>
<dbReference type="EC" id="4.2.1.75" evidence="2"/>
<evidence type="ECO:0000313" key="5">
    <source>
        <dbReference type="Proteomes" id="UP001221519"/>
    </source>
</evidence>
<reference evidence="2 5" key="1">
    <citation type="submission" date="2023-02" db="EMBL/GenBank/DDBJ databases">
        <title>Pathogen: clinical or host-associated sample.</title>
        <authorList>
            <person name="Hergert J."/>
            <person name="Casey R."/>
            <person name="Wagner J."/>
            <person name="Young E.L."/>
            <person name="Oakeson K.F."/>
        </authorList>
    </citation>
    <scope>NUCLEOTIDE SEQUENCE</scope>
    <source>
        <strain evidence="3 5">2022CK-00829</strain>
        <strain evidence="2">2022CK-00830</strain>
    </source>
</reference>
<dbReference type="Proteomes" id="UP001220962">
    <property type="component" value="Chromosome"/>
</dbReference>
<dbReference type="RefSeq" id="WP_047912450.1">
    <property type="nucleotide sequence ID" value="NZ_CP118101.1"/>
</dbReference>
<dbReference type="PANTHER" id="PTHR40082">
    <property type="entry name" value="BLR5956 PROTEIN"/>
    <property type="match status" value="1"/>
</dbReference>
<dbReference type="CDD" id="cd06578">
    <property type="entry name" value="HemD"/>
    <property type="match status" value="1"/>
</dbReference>
<dbReference type="GO" id="GO:0004852">
    <property type="term" value="F:uroporphyrinogen-III synthase activity"/>
    <property type="evidence" value="ECO:0007669"/>
    <property type="project" value="UniProtKB-EC"/>
</dbReference>
<dbReference type="Gene3D" id="3.40.50.10090">
    <property type="match status" value="2"/>
</dbReference>
<dbReference type="InterPro" id="IPR003754">
    <property type="entry name" value="4pyrrol_synth_uPrphyn_synth"/>
</dbReference>
<dbReference type="InterPro" id="IPR039793">
    <property type="entry name" value="UROS/Hem4"/>
</dbReference>
<dbReference type="EMBL" id="CP118101">
    <property type="protein sequence ID" value="WDH82346.1"/>
    <property type="molecule type" value="Genomic_DNA"/>
</dbReference>
<dbReference type="PANTHER" id="PTHR40082:SF1">
    <property type="entry name" value="BLR5956 PROTEIN"/>
    <property type="match status" value="1"/>
</dbReference>
<dbReference type="GO" id="GO:0006780">
    <property type="term" value="P:uroporphyrinogen III biosynthetic process"/>
    <property type="evidence" value="ECO:0007669"/>
    <property type="project" value="InterPro"/>
</dbReference>
<keyword evidence="5" id="KW-1185">Reference proteome</keyword>
<dbReference type="InterPro" id="IPR036108">
    <property type="entry name" value="4pyrrol_syn_uPrphyn_synt_sf"/>
</dbReference>
<accession>A0AAX3MY54</accession>
<evidence type="ECO:0000313" key="2">
    <source>
        <dbReference type="EMBL" id="WDH82346.1"/>
    </source>
</evidence>
<gene>
    <name evidence="2" type="ORF">PUW23_23350</name>
    <name evidence="3" type="ORF">PUW25_23195</name>
</gene>
<evidence type="ECO:0000313" key="4">
    <source>
        <dbReference type="Proteomes" id="UP001220962"/>
    </source>
</evidence>
<feature type="domain" description="Tetrapyrrole biosynthesis uroporphyrinogen III synthase" evidence="1">
    <location>
        <begin position="20"/>
        <end position="259"/>
    </location>
</feature>
<evidence type="ECO:0000313" key="3">
    <source>
        <dbReference type="EMBL" id="WDI02065.1"/>
    </source>
</evidence>